<evidence type="ECO:0000313" key="2">
    <source>
        <dbReference type="EMBL" id="AEI07386.1"/>
    </source>
</evidence>
<reference evidence="2 3" key="1">
    <citation type="journal article" date="2011" name="J. Bacteriol.">
        <title>Complete genome sequences of the chemolithoautotrophic Oligotropha carboxidovorans strains OM4 and OM5.</title>
        <authorList>
            <person name="Volland S."/>
            <person name="Rachinger M."/>
            <person name="Strittmatter A."/>
            <person name="Daniel R."/>
            <person name="Gottschalk G."/>
            <person name="Meyer O."/>
        </authorList>
    </citation>
    <scope>NUCLEOTIDE SEQUENCE [LARGE SCALE GENOMIC DNA]</scope>
    <source>
        <strain evidence="3">ATCC 49405 / DSM 1227 / KCTC 32145 / OM5</strain>
    </source>
</reference>
<gene>
    <name evidence="2" type="ordered locus">OCA5_c26920</name>
</gene>
<keyword evidence="1" id="KW-0472">Membrane</keyword>
<proteinExistence type="predicted"/>
<dbReference type="OrthoDB" id="9815199at2"/>
<dbReference type="Proteomes" id="UP000007730">
    <property type="component" value="Chromosome"/>
</dbReference>
<evidence type="ECO:0008006" key="4">
    <source>
        <dbReference type="Google" id="ProtNLM"/>
    </source>
</evidence>
<dbReference type="RefSeq" id="WP_012562441.1">
    <property type="nucleotide sequence ID" value="NC_011386.1"/>
</dbReference>
<keyword evidence="1" id="KW-1133">Transmembrane helix</keyword>
<organism evidence="2 3">
    <name type="scientific">Afipia carboxidovorans (strain ATCC 49405 / DSM 1227 / KCTC 32145 / OM5)</name>
    <name type="common">Oligotropha carboxidovorans</name>
    <dbReference type="NCBI Taxonomy" id="504832"/>
    <lineage>
        <taxon>Bacteria</taxon>
        <taxon>Pseudomonadati</taxon>
        <taxon>Pseudomonadota</taxon>
        <taxon>Alphaproteobacteria</taxon>
        <taxon>Hyphomicrobiales</taxon>
        <taxon>Nitrobacteraceae</taxon>
        <taxon>Afipia</taxon>
    </lineage>
</organism>
<keyword evidence="3" id="KW-1185">Reference proteome</keyword>
<dbReference type="HOGENOM" id="CLU_179416_2_1_5"/>
<dbReference type="AlphaFoldDB" id="B6JB71"/>
<evidence type="ECO:0000313" key="3">
    <source>
        <dbReference type="Proteomes" id="UP000007730"/>
    </source>
</evidence>
<dbReference type="EMBL" id="CP002826">
    <property type="protein sequence ID" value="AEI07386.1"/>
    <property type="molecule type" value="Genomic_DNA"/>
</dbReference>
<dbReference type="PANTHER" id="PTHR38602:SF1">
    <property type="entry name" value="INNER MEMBRANE PROTEIN"/>
    <property type="match status" value="1"/>
</dbReference>
<dbReference type="STRING" id="504832.OCA5_c26920"/>
<dbReference type="PANTHER" id="PTHR38602">
    <property type="entry name" value="INNER MEMBRANE PROTEIN-RELATED"/>
    <property type="match status" value="1"/>
</dbReference>
<dbReference type="KEGG" id="oca:OCAR_5280"/>
<dbReference type="KEGG" id="ocg:OCA5_c26920"/>
<protein>
    <recommendedName>
        <fullName evidence="4">DUF2065 domain-containing protein</fullName>
    </recommendedName>
</protein>
<accession>B6JB71</accession>
<dbReference type="eggNOG" id="COG3242">
    <property type="taxonomic scope" value="Bacteria"/>
</dbReference>
<sequence length="66" mass="7015">MRDLLVGLGVLCVIEGLTFAAFPEAMRRAMAAALEHSENALRIIGLCVAVVGLGLIWYLRYGPGVG</sequence>
<dbReference type="Pfam" id="PF09838">
    <property type="entry name" value="DUF2065"/>
    <property type="match status" value="1"/>
</dbReference>
<keyword evidence="1" id="KW-0812">Transmembrane</keyword>
<evidence type="ECO:0000256" key="1">
    <source>
        <dbReference type="SAM" id="Phobius"/>
    </source>
</evidence>
<name>B6JB71_AFIC5</name>
<dbReference type="InterPro" id="IPR019201">
    <property type="entry name" value="DUF2065"/>
</dbReference>
<feature type="transmembrane region" description="Helical" evidence="1">
    <location>
        <begin position="41"/>
        <end position="59"/>
    </location>
</feature>
<dbReference type="PATRIC" id="fig|504832.7.peg.2846"/>